<evidence type="ECO:0000256" key="1">
    <source>
        <dbReference type="ARBA" id="ARBA00022801"/>
    </source>
</evidence>
<proteinExistence type="predicted"/>
<protein>
    <submittedName>
        <fullName evidence="3">Alpha/beta hydrolase</fullName>
    </submittedName>
</protein>
<organism evidence="3 4">
    <name type="scientific">Levilactobacillus bambusae</name>
    <dbReference type="NCBI Taxonomy" id="2024736"/>
    <lineage>
        <taxon>Bacteria</taxon>
        <taxon>Bacillati</taxon>
        <taxon>Bacillota</taxon>
        <taxon>Bacilli</taxon>
        <taxon>Lactobacillales</taxon>
        <taxon>Lactobacillaceae</taxon>
        <taxon>Levilactobacillus</taxon>
    </lineage>
</organism>
<feature type="domain" description="BD-FAE-like" evidence="2">
    <location>
        <begin position="35"/>
        <end position="253"/>
    </location>
</feature>
<reference evidence="3 4" key="1">
    <citation type="journal article" date="2018" name="Int. J. Syst. Evol. Microbiol.">
        <title>Lactobacillus bambusae sp. nov., isolated from a traditional fermented Ma-bamboo shoots of Taiwan.</title>
        <authorList>
            <person name="Wang L.-T."/>
        </authorList>
    </citation>
    <scope>NUCLEOTIDE SEQUENCE [LARGE SCALE GENOMIC DNA]</scope>
    <source>
        <strain evidence="3 4">BS-W1</strain>
    </source>
</reference>
<dbReference type="OrthoDB" id="9815425at2"/>
<keyword evidence="4" id="KW-1185">Reference proteome</keyword>
<comment type="caution">
    <text evidence="3">The sequence shown here is derived from an EMBL/GenBank/DDBJ whole genome shotgun (WGS) entry which is preliminary data.</text>
</comment>
<gene>
    <name evidence="3" type="ORF">DCM90_06320</name>
</gene>
<name>A0A2V1MZY9_9LACO</name>
<dbReference type="Gene3D" id="3.40.50.1820">
    <property type="entry name" value="alpha/beta hydrolase"/>
    <property type="match status" value="1"/>
</dbReference>
<dbReference type="PANTHER" id="PTHR48081">
    <property type="entry name" value="AB HYDROLASE SUPERFAMILY PROTEIN C4A8.06C"/>
    <property type="match status" value="1"/>
</dbReference>
<dbReference type="InterPro" id="IPR029058">
    <property type="entry name" value="AB_hydrolase_fold"/>
</dbReference>
<dbReference type="RefSeq" id="WP_109250480.1">
    <property type="nucleotide sequence ID" value="NZ_QCXQ01000002.1"/>
</dbReference>
<evidence type="ECO:0000259" key="2">
    <source>
        <dbReference type="Pfam" id="PF20434"/>
    </source>
</evidence>
<dbReference type="GO" id="GO:0016787">
    <property type="term" value="F:hydrolase activity"/>
    <property type="evidence" value="ECO:0007669"/>
    <property type="project" value="UniProtKB-KW"/>
</dbReference>
<sequence length="298" mass="32973">MKFIDREVPFVAAQTQFVKQQQLNLSYAEGDRHQLDVYLPNEGAGPFPTIIDIYGGGLYFGEKSSHKMEGALRLLERGFAVVSPNYSLSWQRRYPAQIFEIKAAIRYVRAHAKGLQLDPDNFFLMGESSGAQLAMMVAATDAVSEMQNDLGGNLTVDSRVNAVIASYGPYDFRLMRPQFETLGITPKFPETGAADSFEGMMFGKTKPANAKAAVAKANPANWLTPQMPPVLLYAGTADAVVPYIQSVNLASELVSVLGERKVEWHWLEGAHHGPADFLTPVVYDQKEAFLRRFETATE</sequence>
<accession>A0A2V1MZY9</accession>
<keyword evidence="1 3" id="KW-0378">Hydrolase</keyword>
<evidence type="ECO:0000313" key="3">
    <source>
        <dbReference type="EMBL" id="PWG00534.1"/>
    </source>
</evidence>
<dbReference type="AlphaFoldDB" id="A0A2V1MZY9"/>
<dbReference type="EMBL" id="QCXQ01000002">
    <property type="protein sequence ID" value="PWG00534.1"/>
    <property type="molecule type" value="Genomic_DNA"/>
</dbReference>
<dbReference type="PANTHER" id="PTHR48081:SF13">
    <property type="entry name" value="ALPHA_BETA HYDROLASE"/>
    <property type="match status" value="1"/>
</dbReference>
<evidence type="ECO:0000313" key="4">
    <source>
        <dbReference type="Proteomes" id="UP000245080"/>
    </source>
</evidence>
<dbReference type="InterPro" id="IPR050300">
    <property type="entry name" value="GDXG_lipolytic_enzyme"/>
</dbReference>
<dbReference type="Proteomes" id="UP000245080">
    <property type="component" value="Unassembled WGS sequence"/>
</dbReference>
<dbReference type="InterPro" id="IPR049492">
    <property type="entry name" value="BD-FAE-like_dom"/>
</dbReference>
<dbReference type="SUPFAM" id="SSF53474">
    <property type="entry name" value="alpha/beta-Hydrolases"/>
    <property type="match status" value="1"/>
</dbReference>
<dbReference type="Pfam" id="PF20434">
    <property type="entry name" value="BD-FAE"/>
    <property type="match status" value="1"/>
</dbReference>